<evidence type="ECO:0000256" key="2">
    <source>
        <dbReference type="ARBA" id="ARBA00022448"/>
    </source>
</evidence>
<dbReference type="InterPro" id="IPR004813">
    <property type="entry name" value="OPT"/>
</dbReference>
<feature type="transmembrane region" description="Helical" evidence="6">
    <location>
        <begin position="343"/>
        <end position="368"/>
    </location>
</feature>
<keyword evidence="4 6" id="KW-1133">Transmembrane helix</keyword>
<feature type="transmembrane region" description="Helical" evidence="6">
    <location>
        <begin position="42"/>
        <end position="58"/>
    </location>
</feature>
<keyword evidence="5 6" id="KW-0472">Membrane</keyword>
<feature type="transmembrane region" description="Helical" evidence="6">
    <location>
        <begin position="190"/>
        <end position="212"/>
    </location>
</feature>
<feature type="transmembrane region" description="Helical" evidence="6">
    <location>
        <begin position="474"/>
        <end position="503"/>
    </location>
</feature>
<dbReference type="GO" id="GO:0035673">
    <property type="term" value="F:oligopeptide transmembrane transporter activity"/>
    <property type="evidence" value="ECO:0007669"/>
    <property type="project" value="InterPro"/>
</dbReference>
<dbReference type="EMBL" id="DTAI01000193">
    <property type="protein sequence ID" value="HGN37189.1"/>
    <property type="molecule type" value="Genomic_DNA"/>
</dbReference>
<feature type="transmembrane region" description="Helical" evidence="6">
    <location>
        <begin position="14"/>
        <end position="35"/>
    </location>
</feature>
<feature type="transmembrane region" description="Helical" evidence="6">
    <location>
        <begin position="450"/>
        <end position="468"/>
    </location>
</feature>
<evidence type="ECO:0000256" key="5">
    <source>
        <dbReference type="ARBA" id="ARBA00023136"/>
    </source>
</evidence>
<reference evidence="7" key="1">
    <citation type="journal article" date="2020" name="mSystems">
        <title>Genome- and Community-Level Interaction Insights into Carbon Utilization and Element Cycling Functions of Hydrothermarchaeota in Hydrothermal Sediment.</title>
        <authorList>
            <person name="Zhou Z."/>
            <person name="Liu Y."/>
            <person name="Xu W."/>
            <person name="Pan J."/>
            <person name="Luo Z.H."/>
            <person name="Li M."/>
        </authorList>
    </citation>
    <scope>NUCLEOTIDE SEQUENCE [LARGE SCALE GENOMIC DNA]</scope>
    <source>
        <strain evidence="7">SpSt-618</strain>
    </source>
</reference>
<evidence type="ECO:0000256" key="3">
    <source>
        <dbReference type="ARBA" id="ARBA00022692"/>
    </source>
</evidence>
<feature type="transmembrane region" description="Helical" evidence="6">
    <location>
        <begin position="311"/>
        <end position="331"/>
    </location>
</feature>
<protein>
    <submittedName>
        <fullName evidence="7">OPT family oligopeptide transporter</fullName>
    </submittedName>
</protein>
<feature type="transmembrane region" description="Helical" evidence="6">
    <location>
        <begin position="165"/>
        <end position="183"/>
    </location>
</feature>
<evidence type="ECO:0000313" key="7">
    <source>
        <dbReference type="EMBL" id="HGN37189.1"/>
    </source>
</evidence>
<dbReference type="GO" id="GO:0016020">
    <property type="term" value="C:membrane"/>
    <property type="evidence" value="ECO:0007669"/>
    <property type="project" value="UniProtKB-SubCell"/>
</dbReference>
<evidence type="ECO:0000256" key="1">
    <source>
        <dbReference type="ARBA" id="ARBA00004141"/>
    </source>
</evidence>
<feature type="transmembrane region" description="Helical" evidence="6">
    <location>
        <begin position="78"/>
        <end position="100"/>
    </location>
</feature>
<feature type="transmembrane region" description="Helical" evidence="6">
    <location>
        <begin position="515"/>
        <end position="540"/>
    </location>
</feature>
<sequence>MSSGEYHPKLYEPVLLVAGALIGVLGAIIGVELIVRVGINPNTSIIGALIAIGVGYLPTRFTRKYFLNVHRVNIIQTVISGATFTAGNVLLLGLAVVWLAGAKAGVLLPYMIYGALVGLLFSGLIDLILAYKIFDSPFYPASNPWPIGVSTALSIRAGLERGKKALLLLYGGIVGALLTYFRYPGDVMGIALIGNVWAIAMFGIGLILRAYSPQWFGIDLYKMYAPHGIMIGAGIAAILQFVILYIRTRRRMSSPRSSAGSSSPAISTLVSAGEALRSISLALVLWLIGAAALAFGLGLNNMMSLSHTIAWILYFGVGALWTTLVCALSGMHAGWFPAFATALATLMIGLLLGFPPVALAIGAAYVAATGPGMADLSYDLKTGWMLRGEGKDPKFERAGRFWQFLAEIVALLIALAIVLLVYTGYFTHDLFPPAARTLATASFAAADPQLMNYLLMWAPIGFIVQLIGGPEKQIGILLATGLMILNPMAGVVSLATIAARVILSRIYRERVRDVFFIGGSGSIAGSALTSFLIYTLPLIIR</sequence>
<accession>A0A7J3I8X7</accession>
<comment type="subcellular location">
    <subcellularLocation>
        <location evidence="1">Membrane</location>
        <topology evidence="1">Multi-pass membrane protein</topology>
    </subcellularLocation>
</comment>
<name>A0A7J3I8X7_9CREN</name>
<feature type="transmembrane region" description="Helical" evidence="6">
    <location>
        <begin position="112"/>
        <end position="134"/>
    </location>
</feature>
<organism evidence="7">
    <name type="scientific">Ignisphaera aggregans</name>
    <dbReference type="NCBI Taxonomy" id="334771"/>
    <lineage>
        <taxon>Archaea</taxon>
        <taxon>Thermoproteota</taxon>
        <taxon>Thermoprotei</taxon>
        <taxon>Desulfurococcales</taxon>
        <taxon>Desulfurococcaceae</taxon>
        <taxon>Ignisphaera</taxon>
    </lineage>
</organism>
<keyword evidence="3 6" id="KW-0812">Transmembrane</keyword>
<evidence type="ECO:0000256" key="6">
    <source>
        <dbReference type="SAM" id="Phobius"/>
    </source>
</evidence>
<gene>
    <name evidence="7" type="ORF">ENT87_06550</name>
</gene>
<proteinExistence type="predicted"/>
<feature type="transmembrane region" description="Helical" evidence="6">
    <location>
        <begin position="279"/>
        <end position="299"/>
    </location>
</feature>
<comment type="caution">
    <text evidence="7">The sequence shown here is derived from an EMBL/GenBank/DDBJ whole genome shotgun (WGS) entry which is preliminary data.</text>
</comment>
<feature type="transmembrane region" description="Helical" evidence="6">
    <location>
        <begin position="224"/>
        <end position="246"/>
    </location>
</feature>
<feature type="transmembrane region" description="Helical" evidence="6">
    <location>
        <begin position="401"/>
        <end position="422"/>
    </location>
</feature>
<keyword evidence="2" id="KW-0813">Transport</keyword>
<dbReference type="Pfam" id="PF03169">
    <property type="entry name" value="OPT"/>
    <property type="match status" value="2"/>
</dbReference>
<evidence type="ECO:0000256" key="4">
    <source>
        <dbReference type="ARBA" id="ARBA00022989"/>
    </source>
</evidence>
<dbReference type="AlphaFoldDB" id="A0A7J3I8X7"/>